<reference evidence="5 6" key="2">
    <citation type="journal article" date="2013" name="Stand. Genomic Sci.">
        <title>Complete genome sequence of Halorhodospira halophila SL1.</title>
        <authorList>
            <person name="Challacombe J.F."/>
            <person name="Majid S."/>
            <person name="Deole R."/>
            <person name="Brettin T.S."/>
            <person name="Bruce D."/>
            <person name="Delano S.F."/>
            <person name="Detter J.C."/>
            <person name="Gleasner C.D."/>
            <person name="Han C.S."/>
            <person name="Misra M."/>
            <person name="Reitenga K.G."/>
            <person name="Mikhailova N."/>
            <person name="Woyke T."/>
            <person name="Pitluck S."/>
            <person name="Nolan M."/>
            <person name="Land M.L."/>
            <person name="Saunders E."/>
            <person name="Tapia R."/>
            <person name="Lapidus A."/>
            <person name="Ivanova N."/>
            <person name="Hoff W.D."/>
        </authorList>
    </citation>
    <scope>NUCLEOTIDE SEQUENCE [LARGE SCALE GENOMIC DNA]</scope>
    <source>
        <strain evidence="6">DSM 244 / SL1</strain>
    </source>
</reference>
<evidence type="ECO:0000313" key="5">
    <source>
        <dbReference type="EMBL" id="ABM62784.1"/>
    </source>
</evidence>
<dbReference type="PANTHER" id="PTHR30258">
    <property type="entry name" value="TYPE II SECRETION SYSTEM PROTEIN GSPE-RELATED"/>
    <property type="match status" value="1"/>
</dbReference>
<dbReference type="Gene3D" id="3.40.50.300">
    <property type="entry name" value="P-loop containing nucleotide triphosphate hydrolases"/>
    <property type="match status" value="1"/>
</dbReference>
<sequence>MDDDRATVRLVDRLLADAVRRRASDIHLQPEADRVRVRLRIDGLLREAEGPPPGLRGRVAARIKLLAGMDVAEQRLPQDGRLEARDGDGQRVQFRVASCPGVHGEKLVLRLIEQDAPATLDALDLPGPARAALESALDRPDGLILVTGPTGSGKTATLHAALRRLNTPERNICAVEDPVEMDTPGVNQVAVNRRAGIDFAQALRAFLRQDPDVIMIGEIRDAETAAIAVKAAQTGHLVLSTLHTRSAPGAVERLAQMGLPGYDLASSLSLVVAQRLVRRLCPACRETSSAAAQPAAAEPAGVYHPRGCPECQDGYRGRRGVFQVMPMTDAVADAVLHGPSAREIEARARAAGMPDLHDAGWPLVETGETSAAELRRVTREAEPWPA</sequence>
<proteinExistence type="inferred from homology"/>
<dbReference type="SMART" id="SM00382">
    <property type="entry name" value="AAA"/>
    <property type="match status" value="1"/>
</dbReference>
<dbReference type="PROSITE" id="PS00662">
    <property type="entry name" value="T2SP_E"/>
    <property type="match status" value="1"/>
</dbReference>
<dbReference type="InterPro" id="IPR003593">
    <property type="entry name" value="AAA+_ATPase"/>
</dbReference>
<dbReference type="RefSeq" id="WP_011814806.1">
    <property type="nucleotide sequence ID" value="NC_008789.1"/>
</dbReference>
<evidence type="ECO:0000313" key="6">
    <source>
        <dbReference type="Proteomes" id="UP000000647"/>
    </source>
</evidence>
<protein>
    <submittedName>
        <fullName evidence="5">Type II secretion system protein E</fullName>
    </submittedName>
</protein>
<keyword evidence="3" id="KW-0067">ATP-binding</keyword>
<dbReference type="InterPro" id="IPR027417">
    <property type="entry name" value="P-loop_NTPase"/>
</dbReference>
<keyword evidence="2" id="KW-0547">Nucleotide-binding</keyword>
<dbReference type="HOGENOM" id="CLU_013446_2_2_6"/>
<dbReference type="Pfam" id="PF00437">
    <property type="entry name" value="T2SSE"/>
    <property type="match status" value="1"/>
</dbReference>
<accession>A1WYM2</accession>
<dbReference type="Gene3D" id="3.30.450.90">
    <property type="match status" value="1"/>
</dbReference>
<dbReference type="GO" id="GO:0005886">
    <property type="term" value="C:plasma membrane"/>
    <property type="evidence" value="ECO:0007669"/>
    <property type="project" value="TreeGrafter"/>
</dbReference>
<dbReference type="Proteomes" id="UP000000647">
    <property type="component" value="Chromosome"/>
</dbReference>
<evidence type="ECO:0000259" key="4">
    <source>
        <dbReference type="PROSITE" id="PS00662"/>
    </source>
</evidence>
<dbReference type="GO" id="GO:0016887">
    <property type="term" value="F:ATP hydrolysis activity"/>
    <property type="evidence" value="ECO:0007669"/>
    <property type="project" value="TreeGrafter"/>
</dbReference>
<dbReference type="PANTHER" id="PTHR30258:SF1">
    <property type="entry name" value="PROTEIN TRANSPORT PROTEIN HOFB HOMOLOG"/>
    <property type="match status" value="1"/>
</dbReference>
<gene>
    <name evidence="5" type="ordered locus">Hhal_2020</name>
</gene>
<keyword evidence="6" id="KW-1185">Reference proteome</keyword>
<dbReference type="InterPro" id="IPR001482">
    <property type="entry name" value="T2SS/T4SS_dom"/>
</dbReference>
<dbReference type="CDD" id="cd01129">
    <property type="entry name" value="PulE-GspE-like"/>
    <property type="match status" value="1"/>
</dbReference>
<feature type="domain" description="Bacterial type II secretion system protein E" evidence="4">
    <location>
        <begin position="207"/>
        <end position="221"/>
    </location>
</feature>
<dbReference type="SUPFAM" id="SSF52540">
    <property type="entry name" value="P-loop containing nucleoside triphosphate hydrolases"/>
    <property type="match status" value="1"/>
</dbReference>
<reference evidence="6" key="1">
    <citation type="submission" date="2006-12" db="EMBL/GenBank/DDBJ databases">
        <title>Complete sequence of Halorhodospira halophila SL1.</title>
        <authorList>
            <consortium name="US DOE Joint Genome Institute"/>
            <person name="Copeland A."/>
            <person name="Lucas S."/>
            <person name="Lapidus A."/>
            <person name="Barry K."/>
            <person name="Detter J.C."/>
            <person name="Glavina del Rio T."/>
            <person name="Hammon N."/>
            <person name="Israni S."/>
            <person name="Dalin E."/>
            <person name="Tice H."/>
            <person name="Pitluck S."/>
            <person name="Saunders E."/>
            <person name="Brettin T."/>
            <person name="Bruce D."/>
            <person name="Han C."/>
            <person name="Tapia R."/>
            <person name="Schmutz J."/>
            <person name="Larimer F."/>
            <person name="Land M."/>
            <person name="Hauser L."/>
            <person name="Kyrpides N."/>
            <person name="Mikhailova N."/>
            <person name="Hoff W."/>
            <person name="Richardson P."/>
        </authorList>
    </citation>
    <scope>NUCLEOTIDE SEQUENCE [LARGE SCALE GENOMIC DNA]</scope>
    <source>
        <strain evidence="6">DSM 244 / SL1</strain>
    </source>
</reference>
<dbReference type="STRING" id="349124.Hhal_2020"/>
<dbReference type="EMBL" id="CP000544">
    <property type="protein sequence ID" value="ABM62784.1"/>
    <property type="molecule type" value="Genomic_DNA"/>
</dbReference>
<dbReference type="AlphaFoldDB" id="A1WYM2"/>
<comment type="similarity">
    <text evidence="1">Belongs to the GSP E family.</text>
</comment>
<dbReference type="OrthoDB" id="9804785at2"/>
<name>A1WYM2_HALHL</name>
<evidence type="ECO:0000256" key="1">
    <source>
        <dbReference type="ARBA" id="ARBA00006611"/>
    </source>
</evidence>
<evidence type="ECO:0000256" key="2">
    <source>
        <dbReference type="ARBA" id="ARBA00022741"/>
    </source>
</evidence>
<organism evidence="5 6">
    <name type="scientific">Halorhodospira halophila (strain DSM 244 / SL1)</name>
    <name type="common">Ectothiorhodospira halophila (strain DSM 244 / SL1)</name>
    <dbReference type="NCBI Taxonomy" id="349124"/>
    <lineage>
        <taxon>Bacteria</taxon>
        <taxon>Pseudomonadati</taxon>
        <taxon>Pseudomonadota</taxon>
        <taxon>Gammaproteobacteria</taxon>
        <taxon>Chromatiales</taxon>
        <taxon>Ectothiorhodospiraceae</taxon>
        <taxon>Halorhodospira</taxon>
    </lineage>
</organism>
<dbReference type="GO" id="GO:0005524">
    <property type="term" value="F:ATP binding"/>
    <property type="evidence" value="ECO:0007669"/>
    <property type="project" value="UniProtKB-KW"/>
</dbReference>
<dbReference type="eggNOG" id="COG2804">
    <property type="taxonomic scope" value="Bacteria"/>
</dbReference>
<dbReference type="KEGG" id="hha:Hhal_2020"/>
<evidence type="ECO:0000256" key="3">
    <source>
        <dbReference type="ARBA" id="ARBA00022840"/>
    </source>
</evidence>